<feature type="transmembrane region" description="Helical" evidence="9">
    <location>
        <begin position="28"/>
        <end position="53"/>
    </location>
</feature>
<evidence type="ECO:0000256" key="7">
    <source>
        <dbReference type="ARBA" id="ARBA00023196"/>
    </source>
</evidence>
<keyword evidence="11" id="KW-1185">Reference proteome</keyword>
<dbReference type="InterPro" id="IPR035968">
    <property type="entry name" value="ATP_synth_F1_ATPase_gsu"/>
</dbReference>
<comment type="similarity">
    <text evidence="2">Belongs to the ATPase gamma chain family.</text>
</comment>
<feature type="transmembrane region" description="Helical" evidence="9">
    <location>
        <begin position="98"/>
        <end position="120"/>
    </location>
</feature>
<sequence length="268" mass="30656">MAVDIPLLLPIDEFLVKRHDMWKHALRFIIRMTTGVVYSIAMHVLLITAYALLTFQIFYTKDFDLVLSFDATSLLSFIAYLLFGLFEIVGRTFLNDQVLFTFFGHVGHMVGLGSMFLLAYNKPYGFVNSKSGSHPNVSLRWLHNQPTCVSPQFFSLFFIGSLENDYKEVGAEGGDDEDDEVFKTKMLWPFFCIERLSRTNLKLEVNTVMFNAVLENACSEMGVRMCAMDSSSRNAGEMLDCFTSHLQQDSSRFHHNIAYRDYLCSLCT</sequence>
<keyword evidence="9" id="KW-1133">Transmembrane helix</keyword>
<gene>
    <name evidence="10" type="ORF">DY000_02001734</name>
</gene>
<evidence type="ECO:0000256" key="2">
    <source>
        <dbReference type="ARBA" id="ARBA00007681"/>
    </source>
</evidence>
<accession>A0ABQ7CIC3</accession>
<dbReference type="EMBL" id="QGKV02000832">
    <property type="protein sequence ID" value="KAF3551690.1"/>
    <property type="molecule type" value="Genomic_DNA"/>
</dbReference>
<evidence type="ECO:0000256" key="4">
    <source>
        <dbReference type="ARBA" id="ARBA00022781"/>
    </source>
</evidence>
<evidence type="ECO:0000256" key="9">
    <source>
        <dbReference type="SAM" id="Phobius"/>
    </source>
</evidence>
<keyword evidence="6 9" id="KW-0472">Membrane</keyword>
<proteinExistence type="inferred from homology"/>
<feature type="transmembrane region" description="Helical" evidence="9">
    <location>
        <begin position="65"/>
        <end position="86"/>
    </location>
</feature>
<name>A0ABQ7CIC3_BRACR</name>
<evidence type="ECO:0000256" key="5">
    <source>
        <dbReference type="ARBA" id="ARBA00023065"/>
    </source>
</evidence>
<evidence type="ECO:0000313" key="11">
    <source>
        <dbReference type="Proteomes" id="UP000266723"/>
    </source>
</evidence>
<protein>
    <submittedName>
        <fullName evidence="10">Uncharacterized protein</fullName>
    </submittedName>
</protein>
<comment type="subcellular location">
    <subcellularLocation>
        <location evidence="1">Membrane</location>
        <topology evidence="1">Peripheral membrane protein</topology>
    </subcellularLocation>
</comment>
<reference evidence="10 11" key="1">
    <citation type="journal article" date="2020" name="BMC Genomics">
        <title>Intraspecific diversification of the crop wild relative Brassica cretica Lam. using demographic model selection.</title>
        <authorList>
            <person name="Kioukis A."/>
            <person name="Michalopoulou V.A."/>
            <person name="Briers L."/>
            <person name="Pirintsos S."/>
            <person name="Studholme D.J."/>
            <person name="Pavlidis P."/>
            <person name="Sarris P.F."/>
        </authorList>
    </citation>
    <scope>NUCLEOTIDE SEQUENCE [LARGE SCALE GENOMIC DNA]</scope>
    <source>
        <strain evidence="11">cv. PFS-1207/04</strain>
    </source>
</reference>
<evidence type="ECO:0000256" key="3">
    <source>
        <dbReference type="ARBA" id="ARBA00022448"/>
    </source>
</evidence>
<evidence type="ECO:0000256" key="6">
    <source>
        <dbReference type="ARBA" id="ARBA00023136"/>
    </source>
</evidence>
<keyword evidence="5" id="KW-0406">Ion transport</keyword>
<keyword evidence="3" id="KW-0813">Transport</keyword>
<evidence type="ECO:0000256" key="8">
    <source>
        <dbReference type="ARBA" id="ARBA00023310"/>
    </source>
</evidence>
<evidence type="ECO:0000256" key="1">
    <source>
        <dbReference type="ARBA" id="ARBA00004170"/>
    </source>
</evidence>
<keyword evidence="9" id="KW-0812">Transmembrane</keyword>
<evidence type="ECO:0000313" key="10">
    <source>
        <dbReference type="EMBL" id="KAF3551690.1"/>
    </source>
</evidence>
<comment type="caution">
    <text evidence="10">The sequence shown here is derived from an EMBL/GenBank/DDBJ whole genome shotgun (WGS) entry which is preliminary data.</text>
</comment>
<dbReference type="Gene3D" id="1.10.287.80">
    <property type="entry name" value="ATP synthase, gamma subunit, helix hairpin domain"/>
    <property type="match status" value="1"/>
</dbReference>
<keyword evidence="7" id="KW-0139">CF(1)</keyword>
<keyword evidence="8" id="KW-0066">ATP synthesis</keyword>
<dbReference type="SUPFAM" id="SSF52943">
    <property type="entry name" value="ATP synthase (F1-ATPase), gamma subunit"/>
    <property type="match status" value="1"/>
</dbReference>
<keyword evidence="4" id="KW-0375">Hydrogen ion transport</keyword>
<organism evidence="10 11">
    <name type="scientific">Brassica cretica</name>
    <name type="common">Mustard</name>
    <dbReference type="NCBI Taxonomy" id="69181"/>
    <lineage>
        <taxon>Eukaryota</taxon>
        <taxon>Viridiplantae</taxon>
        <taxon>Streptophyta</taxon>
        <taxon>Embryophyta</taxon>
        <taxon>Tracheophyta</taxon>
        <taxon>Spermatophyta</taxon>
        <taxon>Magnoliopsida</taxon>
        <taxon>eudicotyledons</taxon>
        <taxon>Gunneridae</taxon>
        <taxon>Pentapetalae</taxon>
        <taxon>rosids</taxon>
        <taxon>malvids</taxon>
        <taxon>Brassicales</taxon>
        <taxon>Brassicaceae</taxon>
        <taxon>Brassiceae</taxon>
        <taxon>Brassica</taxon>
    </lineage>
</organism>
<dbReference type="Proteomes" id="UP000266723">
    <property type="component" value="Unassembled WGS sequence"/>
</dbReference>